<feature type="transmembrane region" description="Helical" evidence="2">
    <location>
        <begin position="137"/>
        <end position="154"/>
    </location>
</feature>
<keyword evidence="2" id="KW-0472">Membrane</keyword>
<feature type="transmembrane region" description="Helical" evidence="2">
    <location>
        <begin position="365"/>
        <end position="390"/>
    </location>
</feature>
<evidence type="ECO:0000313" key="4">
    <source>
        <dbReference type="EMBL" id="SER44835.1"/>
    </source>
</evidence>
<dbReference type="Proteomes" id="UP000198929">
    <property type="component" value="Unassembled WGS sequence"/>
</dbReference>
<evidence type="ECO:0000256" key="2">
    <source>
        <dbReference type="SAM" id="Phobius"/>
    </source>
</evidence>
<organism evidence="4 5">
    <name type="scientific">Corynebacterium cystitidis DSM 20524</name>
    <dbReference type="NCBI Taxonomy" id="1121357"/>
    <lineage>
        <taxon>Bacteria</taxon>
        <taxon>Bacillati</taxon>
        <taxon>Actinomycetota</taxon>
        <taxon>Actinomycetes</taxon>
        <taxon>Mycobacteriales</taxon>
        <taxon>Corynebacteriaceae</taxon>
        <taxon>Corynebacterium</taxon>
    </lineage>
</organism>
<feature type="transmembrane region" description="Helical" evidence="2">
    <location>
        <begin position="292"/>
        <end position="309"/>
    </location>
</feature>
<sequence length="452" mass="49508">MVEKKLQRSGTQSARLLSPDVARGLALLGIAMANIPTAWVSFELIDDGTKLGGVQPEAEGIQLALDKMTMVFGAMFVHVRGLPMFSTLLGFGIGLISMSLARRGFPRSEAWKVLIRRYGFLALFGVVHAVFLFYGDIMMMYGLMGIVLTLMIGFSNKGLAWVAGILYWLGTLGMASTFIGTFFVEDLDTKFTTVEPNPDTYLGWLGLGVISAAMHIPLTIGAGFSLFPVIIIGFIFARSGVLHEPDKHQKTLWAWTITAGVIILFIGLPWGLAEIGVLNPQWAGRLSLLNQTFGYLTGPGIVSFTALVLRGAQRRYEQTGTVPALLRAPVALGKRSMSGYLVQSIILFILMPQFTLGLFVDAGAFWLAIVGLGTWVITLVLASVLEAAGLPGPFEWLHRRLSYGRDGLHQRWIPPQQMQVLPLGHTHSSAWPTHPVRHPYNPQHPQSPQEKS</sequence>
<accession>A0A1H9PAB5</accession>
<feature type="transmembrane region" description="Helical" evidence="2">
    <location>
        <begin position="113"/>
        <end position="131"/>
    </location>
</feature>
<feature type="transmembrane region" description="Helical" evidence="2">
    <location>
        <begin position="340"/>
        <end position="359"/>
    </location>
</feature>
<dbReference type="PANTHER" id="PTHR30590">
    <property type="entry name" value="INNER MEMBRANE PROTEIN"/>
    <property type="match status" value="1"/>
</dbReference>
<keyword evidence="2" id="KW-1133">Transmembrane helix</keyword>
<dbReference type="Pfam" id="PF04235">
    <property type="entry name" value="DUF418"/>
    <property type="match status" value="1"/>
</dbReference>
<evidence type="ECO:0000259" key="3">
    <source>
        <dbReference type="Pfam" id="PF04235"/>
    </source>
</evidence>
<feature type="compositionally biased region" description="Polar residues" evidence="1">
    <location>
        <begin position="443"/>
        <end position="452"/>
    </location>
</feature>
<dbReference type="AlphaFoldDB" id="A0A1H9PAB5"/>
<protein>
    <submittedName>
        <fullName evidence="4">Uncharacterized membrane protein YeiB</fullName>
    </submittedName>
</protein>
<evidence type="ECO:0000256" key="1">
    <source>
        <dbReference type="SAM" id="MobiDB-lite"/>
    </source>
</evidence>
<feature type="domain" description="DUF418" evidence="3">
    <location>
        <begin position="236"/>
        <end position="404"/>
    </location>
</feature>
<dbReference type="PANTHER" id="PTHR30590:SF2">
    <property type="entry name" value="INNER MEMBRANE PROTEIN"/>
    <property type="match status" value="1"/>
</dbReference>
<gene>
    <name evidence="4" type="ORF">SAMN05661109_00259</name>
</gene>
<dbReference type="RefSeq" id="WP_092255036.1">
    <property type="nucleotide sequence ID" value="NZ_CP047199.1"/>
</dbReference>
<feature type="transmembrane region" description="Helical" evidence="2">
    <location>
        <begin position="21"/>
        <end position="42"/>
    </location>
</feature>
<feature type="transmembrane region" description="Helical" evidence="2">
    <location>
        <begin position="161"/>
        <end position="184"/>
    </location>
</feature>
<feature type="transmembrane region" description="Helical" evidence="2">
    <location>
        <begin position="82"/>
        <end position="101"/>
    </location>
</feature>
<reference evidence="5" key="1">
    <citation type="submission" date="2016-10" db="EMBL/GenBank/DDBJ databases">
        <authorList>
            <person name="Varghese N."/>
            <person name="Submissions S."/>
        </authorList>
    </citation>
    <scope>NUCLEOTIDE SEQUENCE [LARGE SCALE GENOMIC DNA]</scope>
    <source>
        <strain evidence="5">DSM 20524</strain>
    </source>
</reference>
<feature type="region of interest" description="Disordered" evidence="1">
    <location>
        <begin position="432"/>
        <end position="452"/>
    </location>
</feature>
<dbReference type="InterPro" id="IPR007349">
    <property type="entry name" value="DUF418"/>
</dbReference>
<dbReference type="EMBL" id="FOGQ01000001">
    <property type="protein sequence ID" value="SER44835.1"/>
    <property type="molecule type" value="Genomic_DNA"/>
</dbReference>
<name>A0A1H9PAB5_9CORY</name>
<feature type="transmembrane region" description="Helical" evidence="2">
    <location>
        <begin position="204"/>
        <end position="237"/>
    </location>
</feature>
<dbReference type="InterPro" id="IPR052529">
    <property type="entry name" value="Bact_Transport_Assoc"/>
</dbReference>
<dbReference type="STRING" id="1121357.SAMN05661109_00259"/>
<keyword evidence="2" id="KW-0812">Transmembrane</keyword>
<proteinExistence type="predicted"/>
<feature type="transmembrane region" description="Helical" evidence="2">
    <location>
        <begin position="252"/>
        <end position="272"/>
    </location>
</feature>
<keyword evidence="5" id="KW-1185">Reference proteome</keyword>
<evidence type="ECO:0000313" key="5">
    <source>
        <dbReference type="Proteomes" id="UP000198929"/>
    </source>
</evidence>